<evidence type="ECO:0000256" key="7">
    <source>
        <dbReference type="ARBA" id="ARBA00023128"/>
    </source>
</evidence>
<evidence type="ECO:0000256" key="10">
    <source>
        <dbReference type="SAM" id="MobiDB-lite"/>
    </source>
</evidence>
<comment type="caution">
    <text evidence="11">The sequence shown here is derived from an EMBL/GenBank/DDBJ whole genome shotgun (WGS) entry which is preliminary data.</text>
</comment>
<dbReference type="PANTHER" id="PTHR31586">
    <property type="entry name" value="CYTOCHROME C OXIDASE PROTEIN 20"/>
    <property type="match status" value="1"/>
</dbReference>
<dbReference type="PANTHER" id="PTHR31586:SF1">
    <property type="entry name" value="CYTOCHROME C OXIDASE ASSEMBLY PROTEIN COX20, MITOCHONDRIAL"/>
    <property type="match status" value="1"/>
</dbReference>
<evidence type="ECO:0000256" key="5">
    <source>
        <dbReference type="ARBA" id="ARBA00022792"/>
    </source>
</evidence>
<feature type="region of interest" description="Disordered" evidence="10">
    <location>
        <begin position="190"/>
        <end position="221"/>
    </location>
</feature>
<gene>
    <name evidence="11" type="ORF">B0T11DRAFT_328232</name>
</gene>
<dbReference type="GO" id="GO:0005743">
    <property type="term" value="C:mitochondrial inner membrane"/>
    <property type="evidence" value="ECO:0007669"/>
    <property type="project" value="UniProtKB-SubCell"/>
</dbReference>
<evidence type="ECO:0000256" key="6">
    <source>
        <dbReference type="ARBA" id="ARBA00022989"/>
    </source>
</evidence>
<name>A0A8K0TDZ8_9PEZI</name>
<keyword evidence="4" id="KW-0812">Transmembrane</keyword>
<keyword evidence="12" id="KW-1185">Reference proteome</keyword>
<dbReference type="EMBL" id="JAGPXD010000003">
    <property type="protein sequence ID" value="KAH7362118.1"/>
    <property type="molecule type" value="Genomic_DNA"/>
</dbReference>
<organism evidence="11 12">
    <name type="scientific">Plectosphaerella cucumerina</name>
    <dbReference type="NCBI Taxonomy" id="40658"/>
    <lineage>
        <taxon>Eukaryota</taxon>
        <taxon>Fungi</taxon>
        <taxon>Dikarya</taxon>
        <taxon>Ascomycota</taxon>
        <taxon>Pezizomycotina</taxon>
        <taxon>Sordariomycetes</taxon>
        <taxon>Hypocreomycetidae</taxon>
        <taxon>Glomerellales</taxon>
        <taxon>Plectosphaerellaceae</taxon>
        <taxon>Plectosphaerella</taxon>
    </lineage>
</organism>
<evidence type="ECO:0000256" key="9">
    <source>
        <dbReference type="PIRNR" id="PIRNR007871"/>
    </source>
</evidence>
<reference evidence="11" key="1">
    <citation type="journal article" date="2021" name="Nat. Commun.">
        <title>Genetic determinants of endophytism in the Arabidopsis root mycobiome.</title>
        <authorList>
            <person name="Mesny F."/>
            <person name="Miyauchi S."/>
            <person name="Thiergart T."/>
            <person name="Pickel B."/>
            <person name="Atanasova L."/>
            <person name="Karlsson M."/>
            <person name="Huettel B."/>
            <person name="Barry K.W."/>
            <person name="Haridas S."/>
            <person name="Chen C."/>
            <person name="Bauer D."/>
            <person name="Andreopoulos W."/>
            <person name="Pangilinan J."/>
            <person name="LaButti K."/>
            <person name="Riley R."/>
            <person name="Lipzen A."/>
            <person name="Clum A."/>
            <person name="Drula E."/>
            <person name="Henrissat B."/>
            <person name="Kohler A."/>
            <person name="Grigoriev I.V."/>
            <person name="Martin F.M."/>
            <person name="Hacquard S."/>
        </authorList>
    </citation>
    <scope>NUCLEOTIDE SEQUENCE</scope>
    <source>
        <strain evidence="11">MPI-CAGE-AT-0016</strain>
    </source>
</reference>
<dbReference type="PIRSF" id="PIRSF007871">
    <property type="entry name" value="Cox20"/>
    <property type="match status" value="1"/>
</dbReference>
<dbReference type="Proteomes" id="UP000813385">
    <property type="component" value="Unassembled WGS sequence"/>
</dbReference>
<evidence type="ECO:0000313" key="11">
    <source>
        <dbReference type="EMBL" id="KAH7362118.1"/>
    </source>
</evidence>
<keyword evidence="5 9" id="KW-0999">Mitochondrion inner membrane</keyword>
<sequence length="221" mass="23938">MAGGPEGPEVPPGGRKVWLWTRATPAADAASDPAAASSPQTTPPTASKDSAQLDPRLDTTRTPPKDLPVLPGKLDPSAFQTNFPQQQSEPATVTAALKTIKPEDFLTVTSGACARDGFLGGITTGAVVGGVRFVMRAPVPKAANWAFGGFLAGCVMSFEYCQWKRRQERVNMRRAVEIYQDNLAEKHRQEYEQRVAQQEQATQAAQAKAESAKSGSWYKFW</sequence>
<keyword evidence="7 9" id="KW-0496">Mitochondrion</keyword>
<keyword evidence="6" id="KW-1133">Transmembrane helix</keyword>
<comment type="similarity">
    <text evidence="2 9">Belongs to the COX20 family.</text>
</comment>
<evidence type="ECO:0000256" key="1">
    <source>
        <dbReference type="ARBA" id="ARBA00004273"/>
    </source>
</evidence>
<comment type="function">
    <text evidence="9">Involved in the assembly of the cytochrome c oxidase complex.</text>
</comment>
<keyword evidence="8 9" id="KW-0472">Membrane</keyword>
<dbReference type="OrthoDB" id="14603at2759"/>
<evidence type="ECO:0000313" key="12">
    <source>
        <dbReference type="Proteomes" id="UP000813385"/>
    </source>
</evidence>
<dbReference type="Pfam" id="PF12597">
    <property type="entry name" value="Cox20"/>
    <property type="match status" value="1"/>
</dbReference>
<evidence type="ECO:0000256" key="8">
    <source>
        <dbReference type="ARBA" id="ARBA00023136"/>
    </source>
</evidence>
<proteinExistence type="inferred from homology"/>
<accession>A0A8K0TDZ8</accession>
<evidence type="ECO:0000256" key="4">
    <source>
        <dbReference type="ARBA" id="ARBA00022692"/>
    </source>
</evidence>
<evidence type="ECO:0000256" key="2">
    <source>
        <dbReference type="ARBA" id="ARBA00009575"/>
    </source>
</evidence>
<evidence type="ECO:0000256" key="3">
    <source>
        <dbReference type="ARBA" id="ARBA00017689"/>
    </source>
</evidence>
<dbReference type="GO" id="GO:0033617">
    <property type="term" value="P:mitochondrial respiratory chain complex IV assembly"/>
    <property type="evidence" value="ECO:0007669"/>
    <property type="project" value="InterPro"/>
</dbReference>
<feature type="compositionally biased region" description="Low complexity" evidence="10">
    <location>
        <begin position="196"/>
        <end position="214"/>
    </location>
</feature>
<feature type="compositionally biased region" description="Low complexity" evidence="10">
    <location>
        <begin position="23"/>
        <end position="47"/>
    </location>
</feature>
<dbReference type="AlphaFoldDB" id="A0A8K0TDZ8"/>
<comment type="subcellular location">
    <subcellularLocation>
        <location evidence="1 9">Mitochondrion inner membrane</location>
    </subcellularLocation>
</comment>
<protein>
    <recommendedName>
        <fullName evidence="3 9">Cytochrome c oxidase assembly protein COX20, mitochondrial</fullName>
    </recommendedName>
</protein>
<feature type="region of interest" description="Disordered" evidence="10">
    <location>
        <begin position="1"/>
        <end position="71"/>
    </location>
</feature>
<dbReference type="InterPro" id="IPR022533">
    <property type="entry name" value="Cox20"/>
</dbReference>